<accession>A0AA39JWT3</accession>
<evidence type="ECO:0000313" key="3">
    <source>
        <dbReference type="Proteomes" id="UP001175226"/>
    </source>
</evidence>
<feature type="transmembrane region" description="Helical" evidence="1">
    <location>
        <begin position="56"/>
        <end position="73"/>
    </location>
</feature>
<keyword evidence="1" id="KW-0812">Transmembrane</keyword>
<comment type="caution">
    <text evidence="2">The sequence shown here is derived from an EMBL/GenBank/DDBJ whole genome shotgun (WGS) entry which is preliminary data.</text>
</comment>
<proteinExistence type="predicted"/>
<gene>
    <name evidence="2" type="ORF">EV421DRAFT_110135</name>
</gene>
<organism evidence="2 3">
    <name type="scientific">Armillaria borealis</name>
    <dbReference type="NCBI Taxonomy" id="47425"/>
    <lineage>
        <taxon>Eukaryota</taxon>
        <taxon>Fungi</taxon>
        <taxon>Dikarya</taxon>
        <taxon>Basidiomycota</taxon>
        <taxon>Agaricomycotina</taxon>
        <taxon>Agaricomycetes</taxon>
        <taxon>Agaricomycetidae</taxon>
        <taxon>Agaricales</taxon>
        <taxon>Marasmiineae</taxon>
        <taxon>Physalacriaceae</taxon>
        <taxon>Armillaria</taxon>
    </lineage>
</organism>
<keyword evidence="1" id="KW-0472">Membrane</keyword>
<dbReference type="AlphaFoldDB" id="A0AA39JWT3"/>
<reference evidence="2" key="1">
    <citation type="submission" date="2023-06" db="EMBL/GenBank/DDBJ databases">
        <authorList>
            <consortium name="Lawrence Berkeley National Laboratory"/>
            <person name="Ahrendt S."/>
            <person name="Sahu N."/>
            <person name="Indic B."/>
            <person name="Wong-Bajracharya J."/>
            <person name="Merenyi Z."/>
            <person name="Ke H.-M."/>
            <person name="Monk M."/>
            <person name="Kocsube S."/>
            <person name="Drula E."/>
            <person name="Lipzen A."/>
            <person name="Balint B."/>
            <person name="Henrissat B."/>
            <person name="Andreopoulos B."/>
            <person name="Martin F.M."/>
            <person name="Harder C.B."/>
            <person name="Rigling D."/>
            <person name="Ford K.L."/>
            <person name="Foster G.D."/>
            <person name="Pangilinan J."/>
            <person name="Papanicolaou A."/>
            <person name="Barry K."/>
            <person name="LaButti K."/>
            <person name="Viragh M."/>
            <person name="Koriabine M."/>
            <person name="Yan M."/>
            <person name="Riley R."/>
            <person name="Champramary S."/>
            <person name="Plett K.L."/>
            <person name="Tsai I.J."/>
            <person name="Slot J."/>
            <person name="Sipos G."/>
            <person name="Plett J."/>
            <person name="Nagy L.G."/>
            <person name="Grigoriev I.V."/>
        </authorList>
    </citation>
    <scope>NUCLEOTIDE SEQUENCE</scope>
    <source>
        <strain evidence="2">FPL87.14</strain>
    </source>
</reference>
<feature type="transmembrane region" description="Helical" evidence="1">
    <location>
        <begin position="93"/>
        <end position="113"/>
    </location>
</feature>
<protein>
    <submittedName>
        <fullName evidence="2">Uncharacterized protein</fullName>
    </submittedName>
</protein>
<evidence type="ECO:0000256" key="1">
    <source>
        <dbReference type="SAM" id="Phobius"/>
    </source>
</evidence>
<sequence length="114" mass="12939">MVSLNIESTEFFTRPYLIGVRHTFYWCRLGDVSLRCPHLGTTSCLMSINGGSVLRLSRSMILSFLGNGSHLYIQFYHLIDSLSYPCMFLLTDLFYILATGTAILYIGPLRLYLG</sequence>
<evidence type="ECO:0000313" key="2">
    <source>
        <dbReference type="EMBL" id="KAK0448048.1"/>
    </source>
</evidence>
<name>A0AA39JWT3_9AGAR</name>
<keyword evidence="1" id="KW-1133">Transmembrane helix</keyword>
<dbReference type="Proteomes" id="UP001175226">
    <property type="component" value="Unassembled WGS sequence"/>
</dbReference>
<keyword evidence="3" id="KW-1185">Reference proteome</keyword>
<dbReference type="EMBL" id="JAUEPT010000010">
    <property type="protein sequence ID" value="KAK0448048.1"/>
    <property type="molecule type" value="Genomic_DNA"/>
</dbReference>